<gene>
    <name evidence="2" type="ORF">LG52_539</name>
</gene>
<dbReference type="AlphaFoldDB" id="A0A0D8BPR8"/>
<keyword evidence="1" id="KW-0472">Membrane</keyword>
<sequence length="182" mass="20814">METKRTGSLWSAFRLETIVMTAMVLTTTLAALAITSIGYIQGRHSAIQSIQQQLQLSSETMIEKISILKATTTNEAFSQKLNYSLALNERKFHALHLHPVQLILTETGKTVAKRPTSPNQTLSKQVVRDILKKKQGVLHTDQVSQLLLKKSGRCRRKQDKRWHKFNPLFKMCKTKSRPRFNQ</sequence>
<accession>A0A0D8BPR8</accession>
<dbReference type="PATRIC" id="fig|1462.6.peg.673"/>
<organism evidence="2 3">
    <name type="scientific">Geobacillus kaustophilus</name>
    <dbReference type="NCBI Taxonomy" id="1462"/>
    <lineage>
        <taxon>Bacteria</taxon>
        <taxon>Bacillati</taxon>
        <taxon>Bacillota</taxon>
        <taxon>Bacilli</taxon>
        <taxon>Bacillales</taxon>
        <taxon>Anoxybacillaceae</taxon>
        <taxon>Geobacillus</taxon>
        <taxon>Geobacillus thermoleovorans group</taxon>
    </lineage>
</organism>
<reference evidence="2 3" key="1">
    <citation type="submission" date="2015-01" db="EMBL/GenBank/DDBJ databases">
        <authorList>
            <person name="Filippidou S."/>
            <person name="Jeanneret N."/>
            <person name="Russel-Delif L."/>
            <person name="Junier T."/>
            <person name="Wunderlin T."/>
            <person name="Molina V."/>
            <person name="Johnson S.L."/>
            <person name="Davenport K.W."/>
            <person name="Chain P.S."/>
            <person name="Dorador C."/>
            <person name="Junier P."/>
        </authorList>
    </citation>
    <scope>NUCLEOTIDE SEQUENCE [LARGE SCALE GENOMIC DNA]</scope>
    <source>
        <strain evidence="2 3">Et7/4</strain>
    </source>
</reference>
<dbReference type="Proteomes" id="UP000032522">
    <property type="component" value="Unassembled WGS sequence"/>
</dbReference>
<name>A0A0D8BPR8_GEOKU</name>
<evidence type="ECO:0000256" key="1">
    <source>
        <dbReference type="SAM" id="Phobius"/>
    </source>
</evidence>
<feature type="transmembrane region" description="Helical" evidence="1">
    <location>
        <begin position="18"/>
        <end position="40"/>
    </location>
</feature>
<evidence type="ECO:0000313" key="3">
    <source>
        <dbReference type="Proteomes" id="UP000032522"/>
    </source>
</evidence>
<protein>
    <submittedName>
        <fullName evidence="2">Putative methyl-accepting chemotaxis sensory transducer</fullName>
    </submittedName>
</protein>
<keyword evidence="1" id="KW-0812">Transmembrane</keyword>
<evidence type="ECO:0000313" key="2">
    <source>
        <dbReference type="EMBL" id="KJE26135.1"/>
    </source>
</evidence>
<keyword evidence="1" id="KW-1133">Transmembrane helix</keyword>
<dbReference type="EMBL" id="JYBP01000003">
    <property type="protein sequence ID" value="KJE26135.1"/>
    <property type="molecule type" value="Genomic_DNA"/>
</dbReference>
<proteinExistence type="predicted"/>
<comment type="caution">
    <text evidence="2">The sequence shown here is derived from an EMBL/GenBank/DDBJ whole genome shotgun (WGS) entry which is preliminary data.</text>
</comment>